<accession>A0AAV4XGS9</accession>
<comment type="caution">
    <text evidence="1">The sequence shown here is derived from an EMBL/GenBank/DDBJ whole genome shotgun (WGS) entry which is preliminary data.</text>
</comment>
<name>A0AAV4XGS9_CAEEX</name>
<gene>
    <name evidence="1" type="ORF">CEXT_441151</name>
</gene>
<evidence type="ECO:0000313" key="1">
    <source>
        <dbReference type="EMBL" id="GIY94347.1"/>
    </source>
</evidence>
<evidence type="ECO:0000313" key="2">
    <source>
        <dbReference type="Proteomes" id="UP001054945"/>
    </source>
</evidence>
<protein>
    <submittedName>
        <fullName evidence="1">Uncharacterized protein</fullName>
    </submittedName>
</protein>
<organism evidence="1 2">
    <name type="scientific">Caerostris extrusa</name>
    <name type="common">Bark spider</name>
    <name type="synonym">Caerostris bankana</name>
    <dbReference type="NCBI Taxonomy" id="172846"/>
    <lineage>
        <taxon>Eukaryota</taxon>
        <taxon>Metazoa</taxon>
        <taxon>Ecdysozoa</taxon>
        <taxon>Arthropoda</taxon>
        <taxon>Chelicerata</taxon>
        <taxon>Arachnida</taxon>
        <taxon>Araneae</taxon>
        <taxon>Araneomorphae</taxon>
        <taxon>Entelegynae</taxon>
        <taxon>Araneoidea</taxon>
        <taxon>Araneidae</taxon>
        <taxon>Caerostris</taxon>
    </lineage>
</organism>
<sequence length="103" mass="12132">MKKHYNGKGFEKKNSHLWIHFLLAMRATLFLDQVEPQTHEPNYFELRRNLDCKLTRQTPQICRNLYRVQQGSSESFVFSGLGQPATPVKHFIQMNIFMSNAVF</sequence>
<keyword evidence="2" id="KW-1185">Reference proteome</keyword>
<reference evidence="1 2" key="1">
    <citation type="submission" date="2021-06" db="EMBL/GenBank/DDBJ databases">
        <title>Caerostris extrusa draft genome.</title>
        <authorList>
            <person name="Kono N."/>
            <person name="Arakawa K."/>
        </authorList>
    </citation>
    <scope>NUCLEOTIDE SEQUENCE [LARGE SCALE GENOMIC DNA]</scope>
</reference>
<proteinExistence type="predicted"/>
<dbReference type="Proteomes" id="UP001054945">
    <property type="component" value="Unassembled WGS sequence"/>
</dbReference>
<dbReference type="AlphaFoldDB" id="A0AAV4XGS9"/>
<dbReference type="EMBL" id="BPLR01017772">
    <property type="protein sequence ID" value="GIY94347.1"/>
    <property type="molecule type" value="Genomic_DNA"/>
</dbReference>